<evidence type="ECO:0000259" key="2">
    <source>
        <dbReference type="PROSITE" id="PS50162"/>
    </source>
</evidence>
<reference evidence="4" key="1">
    <citation type="submission" date="2018-01" db="EMBL/GenBank/DDBJ databases">
        <authorList>
            <person name="Kerou L M."/>
        </authorList>
    </citation>
    <scope>NUCLEOTIDE SEQUENCE [LARGE SCALE GENOMIC DNA]</scope>
    <source>
        <strain evidence="4">SCU2</strain>
    </source>
</reference>
<dbReference type="EMBL" id="LT981265">
    <property type="protein sequence ID" value="SPC34812.1"/>
    <property type="molecule type" value="Genomic_DNA"/>
</dbReference>
<dbReference type="AlphaFoldDB" id="A0A2K5AT40"/>
<dbReference type="RefSeq" id="WP_103286594.1">
    <property type="nucleotide sequence ID" value="NZ_LT981265.1"/>
</dbReference>
<keyword evidence="4" id="KW-1185">Reference proteome</keyword>
<dbReference type="InterPro" id="IPR013632">
    <property type="entry name" value="Rad51_C"/>
</dbReference>
<dbReference type="GO" id="GO:0005524">
    <property type="term" value="F:ATP binding"/>
    <property type="evidence" value="ECO:0007669"/>
    <property type="project" value="InterPro"/>
</dbReference>
<evidence type="ECO:0000313" key="3">
    <source>
        <dbReference type="EMBL" id="SPC34812.1"/>
    </source>
</evidence>
<dbReference type="GO" id="GO:0000724">
    <property type="term" value="P:double-strand break repair via homologous recombination"/>
    <property type="evidence" value="ECO:0007669"/>
    <property type="project" value="TreeGrafter"/>
</dbReference>
<evidence type="ECO:0000256" key="1">
    <source>
        <dbReference type="SAM" id="MobiDB-lite"/>
    </source>
</evidence>
<dbReference type="InterPro" id="IPR020588">
    <property type="entry name" value="RecA_ATP-bd"/>
</dbReference>
<dbReference type="GO" id="GO:0005815">
    <property type="term" value="C:microtubule organizing center"/>
    <property type="evidence" value="ECO:0007669"/>
    <property type="project" value="TreeGrafter"/>
</dbReference>
<dbReference type="SMART" id="SM00382">
    <property type="entry name" value="AAA"/>
    <property type="match status" value="1"/>
</dbReference>
<dbReference type="InterPro" id="IPR051988">
    <property type="entry name" value="HRR_RAD51_Paralog"/>
</dbReference>
<accession>A0A2K5AT40</accession>
<dbReference type="PROSITE" id="PS50162">
    <property type="entry name" value="RECA_2"/>
    <property type="match status" value="1"/>
</dbReference>
<feature type="region of interest" description="Disordered" evidence="1">
    <location>
        <begin position="80"/>
        <end position="102"/>
    </location>
</feature>
<feature type="domain" description="RecA family profile 1" evidence="2">
    <location>
        <begin position="1"/>
        <end position="202"/>
    </location>
</feature>
<protein>
    <submittedName>
        <fullName evidence="3">DNA repair and recombination protein RadA</fullName>
    </submittedName>
</protein>
<dbReference type="GO" id="GO:0000723">
    <property type="term" value="P:telomere maintenance"/>
    <property type="evidence" value="ECO:0007669"/>
    <property type="project" value="TreeGrafter"/>
</dbReference>
<dbReference type="Gene3D" id="3.40.50.300">
    <property type="entry name" value="P-loop containing nucleotide triphosphate hydrolases"/>
    <property type="match status" value="1"/>
</dbReference>
<dbReference type="GO" id="GO:0005657">
    <property type="term" value="C:replication fork"/>
    <property type="evidence" value="ECO:0007669"/>
    <property type="project" value="TreeGrafter"/>
</dbReference>
<dbReference type="PANTHER" id="PTHR46457">
    <property type="entry name" value="DNA REPAIR PROTEIN RAD51 HOMOLOG 4"/>
    <property type="match status" value="1"/>
</dbReference>
<dbReference type="GO" id="GO:0140664">
    <property type="term" value="F:ATP-dependent DNA damage sensor activity"/>
    <property type="evidence" value="ECO:0007669"/>
    <property type="project" value="InterPro"/>
</dbReference>
<dbReference type="Pfam" id="PF08423">
    <property type="entry name" value="Rad51"/>
    <property type="match status" value="1"/>
</dbReference>
<dbReference type="KEGG" id="ncv:NCAV_1649"/>
<dbReference type="GO" id="GO:0000400">
    <property type="term" value="F:four-way junction DNA binding"/>
    <property type="evidence" value="ECO:0007669"/>
    <property type="project" value="TreeGrafter"/>
</dbReference>
<dbReference type="InterPro" id="IPR003593">
    <property type="entry name" value="AAA+_ATPase"/>
</dbReference>
<dbReference type="Proteomes" id="UP000236248">
    <property type="component" value="Chromosome NCAV"/>
</dbReference>
<name>A0A2K5AT40_9ARCH</name>
<evidence type="ECO:0000313" key="4">
    <source>
        <dbReference type="Proteomes" id="UP000236248"/>
    </source>
</evidence>
<organism evidence="3 4">
    <name type="scientific">Candidatus Nitrosocaldus cavascurensis</name>
    <dbReference type="NCBI Taxonomy" id="2058097"/>
    <lineage>
        <taxon>Archaea</taxon>
        <taxon>Nitrososphaerota</taxon>
        <taxon>Nitrososphaeria</taxon>
        <taxon>Candidatus Nitrosocaldales</taxon>
        <taxon>Candidatus Nitrosocaldaceae</taxon>
        <taxon>Candidatus Nitrosocaldus</taxon>
    </lineage>
</organism>
<dbReference type="SUPFAM" id="SSF52540">
    <property type="entry name" value="P-loop containing nucleoside triphosphate hydrolases"/>
    <property type="match status" value="1"/>
</dbReference>
<proteinExistence type="predicted"/>
<dbReference type="GO" id="GO:0042148">
    <property type="term" value="P:DNA strand invasion"/>
    <property type="evidence" value="ECO:0007669"/>
    <property type="project" value="TreeGrafter"/>
</dbReference>
<dbReference type="GeneID" id="41595640"/>
<dbReference type="InterPro" id="IPR027417">
    <property type="entry name" value="P-loop_NTPase"/>
</dbReference>
<dbReference type="GO" id="GO:0003697">
    <property type="term" value="F:single-stranded DNA binding"/>
    <property type="evidence" value="ECO:0007669"/>
    <property type="project" value="TreeGrafter"/>
</dbReference>
<sequence length="290" mass="32289">MQVISTGSKALDALLLGGVRRGLLYCVFGASGSGKTQLCMQLALNSAMANKSARVFIVDAKGDFRPERIIDIYKARMDGGEGKRGKGGRSKHGNDTYMNSGREGESGYNADINTIMGIMDRIYVQRAYHVDDIFSSLRDVDSMYERYDHGVSFLIVEDSPSLFRLEYGSKSAEGHFRLMRLMHDLALRAVLRNTAVIVTNGVASSARDEHEGVDTTVTDLEMKERQIMDRSVSMFAHFKVRLERLSSKMKDEEGMKAIVDGSVFRATLLQPLVKNNKALFKIVERGIVDI</sequence>
<gene>
    <name evidence="3" type="ORF">NCAV_1649</name>
</gene>
<dbReference type="PANTHER" id="PTHR46457:SF1">
    <property type="entry name" value="DNA REPAIR PROTEIN RAD51 HOMOLOG 4"/>
    <property type="match status" value="1"/>
</dbReference>